<feature type="region of interest" description="Disordered" evidence="3">
    <location>
        <begin position="245"/>
        <end position="269"/>
    </location>
</feature>
<feature type="compositionally biased region" description="Acidic residues" evidence="3">
    <location>
        <begin position="1"/>
        <end position="11"/>
    </location>
</feature>
<evidence type="ECO:0000256" key="1">
    <source>
        <dbReference type="ARBA" id="ARBA00004123"/>
    </source>
</evidence>
<dbReference type="InterPro" id="IPR022591">
    <property type="entry name" value="TAF1_HAT_dom"/>
</dbReference>
<feature type="region of interest" description="Disordered" evidence="3">
    <location>
        <begin position="1280"/>
        <end position="1319"/>
    </location>
</feature>
<feature type="compositionally biased region" description="Basic and acidic residues" evidence="3">
    <location>
        <begin position="301"/>
        <end position="318"/>
    </location>
</feature>
<feature type="region of interest" description="Disordered" evidence="3">
    <location>
        <begin position="1099"/>
        <end position="1160"/>
    </location>
</feature>
<feature type="domain" description="Transcription initiation factor TFIID subunit 1 histone acetyltransferase" evidence="4">
    <location>
        <begin position="547"/>
        <end position="1012"/>
    </location>
</feature>
<feature type="compositionally biased region" description="Basic and acidic residues" evidence="3">
    <location>
        <begin position="1106"/>
        <end position="1126"/>
    </location>
</feature>
<keyword evidence="2" id="KW-0539">Nucleus</keyword>
<protein>
    <recommendedName>
        <fullName evidence="4">Transcription initiation factor TFIID subunit 1 histone acetyltransferase domain-containing protein</fullName>
    </recommendedName>
</protein>
<gene>
    <name evidence="5" type="ORF">QR680_003562</name>
</gene>
<dbReference type="GO" id="GO:0005669">
    <property type="term" value="C:transcription factor TFIID complex"/>
    <property type="evidence" value="ECO:0007669"/>
    <property type="project" value="InterPro"/>
</dbReference>
<dbReference type="PANTHER" id="PTHR13900:SF0">
    <property type="entry name" value="TRANSCRIPTION INITIATION FACTOR TFIID SUBUNIT 1"/>
    <property type="match status" value="1"/>
</dbReference>
<dbReference type="Proteomes" id="UP001175271">
    <property type="component" value="Unassembled WGS sequence"/>
</dbReference>
<comment type="subcellular location">
    <subcellularLocation>
        <location evidence="1">Nucleus</location>
    </subcellularLocation>
</comment>
<feature type="region of interest" description="Disordered" evidence="3">
    <location>
        <begin position="1240"/>
        <end position="1264"/>
    </location>
</feature>
<evidence type="ECO:0000313" key="5">
    <source>
        <dbReference type="EMBL" id="KAK0407741.1"/>
    </source>
</evidence>
<proteinExistence type="predicted"/>
<evidence type="ECO:0000256" key="2">
    <source>
        <dbReference type="ARBA" id="ARBA00023242"/>
    </source>
</evidence>
<feature type="region of interest" description="Disordered" evidence="3">
    <location>
        <begin position="293"/>
        <end position="346"/>
    </location>
</feature>
<evidence type="ECO:0000313" key="6">
    <source>
        <dbReference type="Proteomes" id="UP001175271"/>
    </source>
</evidence>
<dbReference type="EMBL" id="JAUCMV010000003">
    <property type="protein sequence ID" value="KAK0407741.1"/>
    <property type="molecule type" value="Genomic_DNA"/>
</dbReference>
<dbReference type="InterPro" id="IPR040240">
    <property type="entry name" value="TAF1"/>
</dbReference>
<evidence type="ECO:0000256" key="3">
    <source>
        <dbReference type="SAM" id="MobiDB-lite"/>
    </source>
</evidence>
<reference evidence="5" key="1">
    <citation type="submission" date="2023-06" db="EMBL/GenBank/DDBJ databases">
        <title>Genomic analysis of the entomopathogenic nematode Steinernema hermaphroditum.</title>
        <authorList>
            <person name="Schwarz E.M."/>
            <person name="Heppert J.K."/>
            <person name="Baniya A."/>
            <person name="Schwartz H.T."/>
            <person name="Tan C.-H."/>
            <person name="Antoshechkin I."/>
            <person name="Sternberg P.W."/>
            <person name="Goodrich-Blair H."/>
            <person name="Dillman A.R."/>
        </authorList>
    </citation>
    <scope>NUCLEOTIDE SEQUENCE</scope>
    <source>
        <strain evidence="5">PS9179</strain>
        <tissue evidence="5">Whole animal</tissue>
    </source>
</reference>
<feature type="region of interest" description="Disordered" evidence="3">
    <location>
        <begin position="1"/>
        <end position="87"/>
    </location>
</feature>
<dbReference type="GO" id="GO:0016251">
    <property type="term" value="F:RNA polymerase II general transcription initiation factor activity"/>
    <property type="evidence" value="ECO:0007669"/>
    <property type="project" value="InterPro"/>
</dbReference>
<feature type="compositionally biased region" description="Polar residues" evidence="3">
    <location>
        <begin position="1151"/>
        <end position="1160"/>
    </location>
</feature>
<keyword evidence="6" id="KW-1185">Reference proteome</keyword>
<sequence length="1319" mass="150619">MNGEPPEDFIMEDAISGGDEARSWAATQNGAFSDEDSFMDEDHTSQPPTNRLPLQASHPPTASAVNNRKESESSGYSEKPYDEYFSNHPSARNIPYYEVEGYRDTADEHEQLEIPAEMMVLDQDEGEPPRREFIPPSRREDAPLACVVPPEIEDIDPRRFFPEFETDKVLRLTRLFEHNIKESSRTQIWWTCETFHKRAPKDGSSSKTSTEKGEFKVKIAPRPPLSECAEDGRLALLTNLVAKGKAGTHDGSDDEENVEPWRNGPAKMWYDKIGIPSTAKSCDYGLTMRKQQEARNSMELNNRHSDSQDGTRIEKDTPSADSNEPGGEQDKEQVPTESPIKPSDIPADVFLPVNLNRWEDDVIFDDEQARDMVVKNMENLKNPKCGWIPTQQTRTFDHFVAAVKNKTFEQMFSRVSASPDENNEVDSVSTRPAGSIFPLDNYDLLNTRWEDDVIIDPNNIDKLPPPRILTLDYNDDPQIFGIPEDKSSEDRAQDSEGHAAPKAFDRKDHQFTKKSKMILGQVQQRQKQEEEEQLESNIAQMTNKDPFNISNDEYYMPKTTKTAGTGVGSTLVQHSIPARNLHRAFFPTHLGTYKLRHFHRMPLMKKHVRWIGIGKYVTIQPLEKYIKQMEELREKQKADEGGGEIFFMREIQDLSGKDGTLLLLEYSEEHPPLISQPGMASRIRNYHKRKAGNDNQPDFEFGEKAFIHTTPFLGNLGPGQSLQSIENMLFRAPIYSHSPKRTDFLLIRSKNGFFIRNCPRLFLVGQQCPLVEVPSPNSKKASVFVRDFLMAFIYRLFWNSECKPRRLKMEDIKNAFPHYAEGSVRKRLKKCSDFKRLGIGTGQDLNFWVLRDDFRLPSKEEILPMVTPEQCCVHYSMLAAEQRLRDAGYGGQYVVAPENEDDSDDQVTIEDEIRCAPWNTTRCFIQASKGRCILDMTGIADPTGCGQGFSYLRLSSKPQKLKEDEPQIRKRLVTGTNADLRKLPLKEARDICREYGVREEEINSLSRWEIIDVIRTLSTQAAKTKGEGKGELSGMARFARGNIRFNFADLQEKYKKYCQTIFDSQNLNLSNPEILSTDEGSSGEESDNDELARNLENMLKTSKGKASKERQKKEFDDEEKERKELQKILQGEANPPKASKEGEKPSGPVEANNTGGSSTNSKQLKIFRTFINDDGTESVHIEVINKPALIDAYLKIRNERDQDFIRTYAQMDVQYKEEKRKEKRRLQDQLRRIRRNQAKANNQNTVQKKPAVEKKAPKPINPNPLKMRCSACHVTGHMKTNKNCPLYGKEKPATKAGEEMLQPDEAPRKKRKLDDSGEL</sequence>
<feature type="compositionally biased region" description="Basic and acidic residues" evidence="3">
    <location>
        <begin position="483"/>
        <end position="507"/>
    </location>
</feature>
<organism evidence="5 6">
    <name type="scientific">Steinernema hermaphroditum</name>
    <dbReference type="NCBI Taxonomy" id="289476"/>
    <lineage>
        <taxon>Eukaryota</taxon>
        <taxon>Metazoa</taxon>
        <taxon>Ecdysozoa</taxon>
        <taxon>Nematoda</taxon>
        <taxon>Chromadorea</taxon>
        <taxon>Rhabditida</taxon>
        <taxon>Tylenchina</taxon>
        <taxon>Panagrolaimomorpha</taxon>
        <taxon>Strongyloidoidea</taxon>
        <taxon>Steinernematidae</taxon>
        <taxon>Steinernema</taxon>
    </lineage>
</organism>
<dbReference type="PANTHER" id="PTHR13900">
    <property type="entry name" value="TRANSCRIPTION INITIATION FACTOR TFIID"/>
    <property type="match status" value="1"/>
</dbReference>
<name>A0AA39HM63_9BILA</name>
<dbReference type="GO" id="GO:0051123">
    <property type="term" value="P:RNA polymerase II preinitiation complex assembly"/>
    <property type="evidence" value="ECO:0007669"/>
    <property type="project" value="TreeGrafter"/>
</dbReference>
<evidence type="ECO:0000259" key="4">
    <source>
        <dbReference type="Pfam" id="PF12157"/>
    </source>
</evidence>
<dbReference type="GO" id="GO:0004402">
    <property type="term" value="F:histone acetyltransferase activity"/>
    <property type="evidence" value="ECO:0007669"/>
    <property type="project" value="InterPro"/>
</dbReference>
<feature type="region of interest" description="Disordered" evidence="3">
    <location>
        <begin position="482"/>
        <end position="507"/>
    </location>
</feature>
<dbReference type="GO" id="GO:0017025">
    <property type="term" value="F:TBP-class protein binding"/>
    <property type="evidence" value="ECO:0007669"/>
    <property type="project" value="InterPro"/>
</dbReference>
<comment type="caution">
    <text evidence="5">The sequence shown here is derived from an EMBL/GenBank/DDBJ whole genome shotgun (WGS) entry which is preliminary data.</text>
</comment>
<dbReference type="Pfam" id="PF12157">
    <property type="entry name" value="DUF3591"/>
    <property type="match status" value="1"/>
</dbReference>
<feature type="compositionally biased region" description="Basic and acidic residues" evidence="3">
    <location>
        <begin position="1288"/>
        <end position="1298"/>
    </location>
</feature>
<accession>A0AA39HM63</accession>